<dbReference type="EMBL" id="JXQV01000002">
    <property type="protein sequence ID" value="KIQ05534.1"/>
    <property type="molecule type" value="Genomic_DNA"/>
</dbReference>
<protein>
    <submittedName>
        <fullName evidence="1">Uncharacterized protein</fullName>
    </submittedName>
</protein>
<gene>
    <name evidence="1" type="ORF">RU07_01430</name>
</gene>
<sequence length="105" mass="11196">MPFFLVTQSSLVEAQDEREAAQTGVDRFRSGAQVTVSVKSDETTITYIVVPAMVGAPLPVPPSETAIPSPAAVAIPEAAIVTPETRKFILKRMMADALALLGRRT</sequence>
<dbReference type="AlphaFoldDB" id="A0A0D0L3S9"/>
<reference evidence="1 2" key="1">
    <citation type="submission" date="2014-12" db="EMBL/GenBank/DDBJ databases">
        <title>16Stimator: statistical estimation of ribosomal gene copy numbers from draft genome assemblies.</title>
        <authorList>
            <person name="Perisin M.A."/>
            <person name="Vetter M."/>
            <person name="Gilbert J.A."/>
            <person name="Bergelson J."/>
        </authorList>
    </citation>
    <scope>NUCLEOTIDE SEQUENCE [LARGE SCALE GENOMIC DNA]</scope>
    <source>
        <strain evidence="1 2">MEJ076</strain>
    </source>
</reference>
<organism evidence="1 2">
    <name type="scientific">Agrobacterium tumefaciens</name>
    <dbReference type="NCBI Taxonomy" id="358"/>
    <lineage>
        <taxon>Bacteria</taxon>
        <taxon>Pseudomonadati</taxon>
        <taxon>Pseudomonadota</taxon>
        <taxon>Alphaproteobacteria</taxon>
        <taxon>Hyphomicrobiales</taxon>
        <taxon>Rhizobiaceae</taxon>
        <taxon>Rhizobium/Agrobacterium group</taxon>
        <taxon>Agrobacterium</taxon>
        <taxon>Agrobacterium tumefaciens complex</taxon>
    </lineage>
</organism>
<name>A0A0D0L3S9_AGRTU</name>
<evidence type="ECO:0000313" key="2">
    <source>
        <dbReference type="Proteomes" id="UP000035017"/>
    </source>
</evidence>
<evidence type="ECO:0000313" key="1">
    <source>
        <dbReference type="EMBL" id="KIQ05534.1"/>
    </source>
</evidence>
<comment type="caution">
    <text evidence="1">The sequence shown here is derived from an EMBL/GenBank/DDBJ whole genome shotgun (WGS) entry which is preliminary data.</text>
</comment>
<dbReference type="OrthoDB" id="8368896at2"/>
<proteinExistence type="predicted"/>
<accession>A0A0D0L3S9</accession>
<dbReference type="Proteomes" id="UP000035017">
    <property type="component" value="Unassembled WGS sequence"/>
</dbReference>